<keyword evidence="9" id="KW-1185">Reference proteome</keyword>
<dbReference type="SMART" id="SM00404">
    <property type="entry name" value="PTPc_motif"/>
    <property type="match status" value="1"/>
</dbReference>
<keyword evidence="2" id="KW-0378">Hydrolase</keyword>
<evidence type="ECO:0000256" key="1">
    <source>
        <dbReference type="ARBA" id="ARBA00013064"/>
    </source>
</evidence>
<proteinExistence type="inferred from homology"/>
<accession>A0A2K6FAX3</accession>
<gene>
    <name evidence="8" type="primary">PTPN18</name>
</gene>
<dbReference type="PANTHER" id="PTHR45983">
    <property type="entry name" value="TYROSINE PHOSPHATSE N18, PUTATIVE-RELATED"/>
    <property type="match status" value="1"/>
</dbReference>
<feature type="compositionally biased region" description="Basic and acidic residues" evidence="5">
    <location>
        <begin position="325"/>
        <end position="336"/>
    </location>
</feature>
<evidence type="ECO:0000256" key="5">
    <source>
        <dbReference type="SAM" id="MobiDB-lite"/>
    </source>
</evidence>
<dbReference type="InterPro" id="IPR047170">
    <property type="entry name" value="PTN12/18/22"/>
</dbReference>
<dbReference type="Proteomes" id="UP000233160">
    <property type="component" value="Unassembled WGS sequence"/>
</dbReference>
<evidence type="ECO:0000256" key="3">
    <source>
        <dbReference type="ARBA" id="ARBA00022912"/>
    </source>
</evidence>
<dbReference type="GeneTree" id="ENSGT00940000162860"/>
<dbReference type="InterPro" id="IPR016130">
    <property type="entry name" value="Tyr_Pase_AS"/>
</dbReference>
<feature type="domain" description="Tyrosine specific protein phosphatases" evidence="7">
    <location>
        <begin position="93"/>
        <end position="170"/>
    </location>
</feature>
<dbReference type="InterPro" id="IPR003595">
    <property type="entry name" value="Tyr_Pase_cat"/>
</dbReference>
<dbReference type="PROSITE" id="PS50055">
    <property type="entry name" value="TYR_PHOSPHATASE_PTP"/>
    <property type="match status" value="1"/>
</dbReference>
<dbReference type="InterPro" id="IPR000242">
    <property type="entry name" value="PTP_cat"/>
</dbReference>
<feature type="region of interest" description="Disordered" evidence="5">
    <location>
        <begin position="265"/>
        <end position="336"/>
    </location>
</feature>
<dbReference type="SMART" id="SM00194">
    <property type="entry name" value="PTPc"/>
    <property type="match status" value="1"/>
</dbReference>
<evidence type="ECO:0000313" key="9">
    <source>
        <dbReference type="Proteomes" id="UP000233160"/>
    </source>
</evidence>
<dbReference type="EC" id="3.1.3.48" evidence="1"/>
<evidence type="ECO:0000313" key="8">
    <source>
        <dbReference type="Ensembl" id="ENSPCOP00000011140.1"/>
    </source>
</evidence>
<dbReference type="OMA" id="NMGDTYA"/>
<evidence type="ECO:0000259" key="6">
    <source>
        <dbReference type="PROSITE" id="PS50055"/>
    </source>
</evidence>
<dbReference type="GO" id="GO:0004726">
    <property type="term" value="F:non-membrane spanning protein tyrosine phosphatase activity"/>
    <property type="evidence" value="ECO:0007669"/>
    <property type="project" value="Ensembl"/>
</dbReference>
<feature type="domain" description="Tyrosine-protein phosphatase" evidence="6">
    <location>
        <begin position="29"/>
        <end position="179"/>
    </location>
</feature>
<dbReference type="SUPFAM" id="SSF52799">
    <property type="entry name" value="(Phosphotyrosine protein) phosphatases II"/>
    <property type="match status" value="1"/>
</dbReference>
<name>A0A2K6FAX3_PROCO</name>
<dbReference type="PRINTS" id="PR00700">
    <property type="entry name" value="PRTYPHPHTASE"/>
</dbReference>
<dbReference type="GO" id="GO:0001825">
    <property type="term" value="P:blastocyst formation"/>
    <property type="evidence" value="ECO:0007669"/>
    <property type="project" value="Ensembl"/>
</dbReference>
<dbReference type="InterPro" id="IPR029021">
    <property type="entry name" value="Prot-tyrosine_phosphatase-like"/>
</dbReference>
<reference evidence="8" key="2">
    <citation type="submission" date="2025-09" db="UniProtKB">
        <authorList>
            <consortium name="Ensembl"/>
        </authorList>
    </citation>
    <scope>IDENTIFICATION</scope>
</reference>
<evidence type="ECO:0000256" key="2">
    <source>
        <dbReference type="ARBA" id="ARBA00022801"/>
    </source>
</evidence>
<dbReference type="InterPro" id="IPR000387">
    <property type="entry name" value="Tyr_Pase_dom"/>
</dbReference>
<dbReference type="PROSITE" id="PS00383">
    <property type="entry name" value="TYR_PHOSPHATASE_1"/>
    <property type="match status" value="1"/>
</dbReference>
<reference evidence="8" key="1">
    <citation type="submission" date="2025-08" db="UniProtKB">
        <authorList>
            <consortium name="Ensembl"/>
        </authorList>
    </citation>
    <scope>IDENTIFICATION</scope>
</reference>
<organism evidence="8 9">
    <name type="scientific">Propithecus coquereli</name>
    <name type="common">Coquerel's sifaka</name>
    <name type="synonym">Propithecus verreauxi coquereli</name>
    <dbReference type="NCBI Taxonomy" id="379532"/>
    <lineage>
        <taxon>Eukaryota</taxon>
        <taxon>Metazoa</taxon>
        <taxon>Chordata</taxon>
        <taxon>Craniata</taxon>
        <taxon>Vertebrata</taxon>
        <taxon>Euteleostomi</taxon>
        <taxon>Mammalia</taxon>
        <taxon>Eutheria</taxon>
        <taxon>Euarchontoglires</taxon>
        <taxon>Primates</taxon>
        <taxon>Strepsirrhini</taxon>
        <taxon>Lemuriformes</taxon>
        <taxon>Indriidae</taxon>
        <taxon>Propithecus</taxon>
    </lineage>
</organism>
<evidence type="ECO:0000259" key="7">
    <source>
        <dbReference type="PROSITE" id="PS50056"/>
    </source>
</evidence>
<dbReference type="GO" id="GO:0005634">
    <property type="term" value="C:nucleus"/>
    <property type="evidence" value="ECO:0007669"/>
    <property type="project" value="Ensembl"/>
</dbReference>
<dbReference type="Pfam" id="PF00102">
    <property type="entry name" value="Y_phosphatase"/>
    <property type="match status" value="1"/>
</dbReference>
<keyword evidence="3" id="KW-0904">Protein phosphatase</keyword>
<protein>
    <recommendedName>
        <fullName evidence="1">protein-tyrosine-phosphatase</fullName>
        <ecNumber evidence="1">3.1.3.48</ecNumber>
    </recommendedName>
</protein>
<dbReference type="GO" id="GO:0005737">
    <property type="term" value="C:cytoplasm"/>
    <property type="evidence" value="ECO:0007669"/>
    <property type="project" value="Ensembl"/>
</dbReference>
<sequence>MVRSADAARSFLEQLTARGGREGAVFASEFSKRCECYWAQEQEPLQIGLFCITLVSWDMMLRTLKVTFQKESHSVYQLQYMSWPDHGVPSSPAHILAMVEEARRLQGSGPGHLCVHCSAGCGRTGVLCTVDYVWQLLRTQTIPPNFGLFEVVLEMRKQCPAAVQTEEQCRFLYHTVAQMFCSALQNASPNYQNLKEVQRPLLSLVLSTFNTLRPGPGEHLGAVAPGLAMADTYAVVQKRGARAGAGPGSWARSAEEAPLYAQVAPRAQRPGTHAEDARGLTRGGRLLPAVPADQSPAGSGAYEDVTDGAQTSGLGFNLRIGRPKGPRDPPAEWTRV</sequence>
<dbReference type="AlphaFoldDB" id="A0A2K6FAX3"/>
<dbReference type="PROSITE" id="PS50056">
    <property type="entry name" value="TYR_PHOSPHATASE_2"/>
    <property type="match status" value="1"/>
</dbReference>
<evidence type="ECO:0000256" key="4">
    <source>
        <dbReference type="ARBA" id="ARBA00034734"/>
    </source>
</evidence>
<dbReference type="PANTHER" id="PTHR45983:SF4">
    <property type="entry name" value="TYROSINE-PROTEIN PHOSPHATASE NON-RECEPTOR TYPE 18"/>
    <property type="match status" value="1"/>
</dbReference>
<dbReference type="Gene3D" id="3.90.190.10">
    <property type="entry name" value="Protein tyrosine phosphatase superfamily"/>
    <property type="match status" value="1"/>
</dbReference>
<dbReference type="Ensembl" id="ENSPCOT00000021725.1">
    <property type="protein sequence ID" value="ENSPCOP00000011140.1"/>
    <property type="gene ID" value="ENSPCOG00000017080.1"/>
</dbReference>
<comment type="similarity">
    <text evidence="4">Belongs to the protein-tyrosine phosphatase family. Non-receptor class 4 subfamily.</text>
</comment>
<dbReference type="STRING" id="379532.ENSPCOP00000011140"/>